<evidence type="ECO:0000256" key="6">
    <source>
        <dbReference type="PIRSR" id="PIRSR018153-1"/>
    </source>
</evidence>
<dbReference type="Pfam" id="PF01793">
    <property type="entry name" value="Glyco_transf_15"/>
    <property type="match status" value="1"/>
</dbReference>
<protein>
    <recommendedName>
        <fullName evidence="10">Glycosyltransferase family 15 protein</fullName>
    </recommendedName>
</protein>
<feature type="active site" description="Nucleophile" evidence="6">
    <location>
        <position position="275"/>
    </location>
</feature>
<dbReference type="GO" id="GO:0016020">
    <property type="term" value="C:membrane"/>
    <property type="evidence" value="ECO:0007669"/>
    <property type="project" value="UniProtKB-SubCell"/>
</dbReference>
<evidence type="ECO:0000256" key="4">
    <source>
        <dbReference type="ARBA" id="ARBA00022679"/>
    </source>
</evidence>
<dbReference type="PANTHER" id="PTHR31121">
    <property type="entry name" value="ALPHA-1,2 MANNOSYLTRANSFERASE KTR1"/>
    <property type="match status" value="1"/>
</dbReference>
<evidence type="ECO:0000256" key="7">
    <source>
        <dbReference type="SAM" id="Phobius"/>
    </source>
</evidence>
<keyword evidence="7" id="KW-0812">Transmembrane</keyword>
<dbReference type="OrthoDB" id="439943at2759"/>
<evidence type="ECO:0000313" key="9">
    <source>
        <dbReference type="Proteomes" id="UP000761534"/>
    </source>
</evidence>
<dbReference type="PIRSF" id="PIRSF018153">
    <property type="entry name" value="Glyco_trans_15"/>
    <property type="match status" value="1"/>
</dbReference>
<dbReference type="GO" id="GO:0006487">
    <property type="term" value="P:protein N-linked glycosylation"/>
    <property type="evidence" value="ECO:0007669"/>
    <property type="project" value="TreeGrafter"/>
</dbReference>
<sequence>MVSRNGYRAVRFGIIATIILVVVFKLSTDKRDVSSYLGKDATTKPTTIGERYSAGQVSVGPQDGYERANATFVTLARNQDLWSLADTIHQVEDRFNRKFHYDWVFLNDEPFDDNFRKVTAALVSGRTHYGVIPKEHWSFPEWIDQEKAARTREEMKDVIYGDSVSYRHMCRYESGFFWRHPVMNQFRYHWRVDPHIKLHCDIDYDVFKFMEKNNKKYGFVISLYEYIETIPTLWDSTKKFIKQNPQFVPKDSLMDFVSDDGGETYNKCHFWSNFEIADLDFWRSDAYTKYFDFLDHEGGFFYERWGDAPVHSIAASLFLTKDEVHYFDGIGYWHVPFTNCPTSEHDRLKKRCSCNPDENFTWKGYSCTPRYYNVKNLQRPEGWKDQA</sequence>
<organism evidence="8 9">
    <name type="scientific">Trichomonascus ciferrii</name>
    <dbReference type="NCBI Taxonomy" id="44093"/>
    <lineage>
        <taxon>Eukaryota</taxon>
        <taxon>Fungi</taxon>
        <taxon>Dikarya</taxon>
        <taxon>Ascomycota</taxon>
        <taxon>Saccharomycotina</taxon>
        <taxon>Dipodascomycetes</taxon>
        <taxon>Dipodascales</taxon>
        <taxon>Trichomonascaceae</taxon>
        <taxon>Trichomonascus</taxon>
        <taxon>Trichomonascus ciferrii complex</taxon>
    </lineage>
</organism>
<proteinExistence type="inferred from homology"/>
<accession>A0A642UJ33</accession>
<dbReference type="AlphaFoldDB" id="A0A642UJ33"/>
<dbReference type="GO" id="GO:0000026">
    <property type="term" value="F:alpha-1,2-mannosyltransferase activity"/>
    <property type="evidence" value="ECO:0007669"/>
    <property type="project" value="TreeGrafter"/>
</dbReference>
<keyword evidence="4" id="KW-0808">Transferase</keyword>
<dbReference type="Gene3D" id="3.90.550.10">
    <property type="entry name" value="Spore Coat Polysaccharide Biosynthesis Protein SpsA, Chain A"/>
    <property type="match status" value="1"/>
</dbReference>
<dbReference type="SUPFAM" id="SSF53448">
    <property type="entry name" value="Nucleotide-diphospho-sugar transferases"/>
    <property type="match status" value="1"/>
</dbReference>
<keyword evidence="7" id="KW-0472">Membrane</keyword>
<dbReference type="PANTHER" id="PTHR31121:SF6">
    <property type="entry name" value="ALPHA-1,2 MANNOSYLTRANSFERASE KTR1"/>
    <property type="match status" value="1"/>
</dbReference>
<keyword evidence="5" id="KW-0735">Signal-anchor</keyword>
<dbReference type="InterPro" id="IPR002685">
    <property type="entry name" value="Glyco_trans_15"/>
</dbReference>
<comment type="similarity">
    <text evidence="2">Belongs to the glycosyltransferase 15 family.</text>
</comment>
<gene>
    <name evidence="8" type="ORF">TRICI_006248</name>
</gene>
<evidence type="ECO:0008006" key="10">
    <source>
        <dbReference type="Google" id="ProtNLM"/>
    </source>
</evidence>
<keyword evidence="3" id="KW-0328">Glycosyltransferase</keyword>
<dbReference type="VEuPathDB" id="FungiDB:TRICI_006248"/>
<dbReference type="GO" id="GO:0000032">
    <property type="term" value="P:cell wall mannoprotein biosynthetic process"/>
    <property type="evidence" value="ECO:0007669"/>
    <property type="project" value="TreeGrafter"/>
</dbReference>
<evidence type="ECO:0000256" key="1">
    <source>
        <dbReference type="ARBA" id="ARBA00004606"/>
    </source>
</evidence>
<reference evidence="8" key="1">
    <citation type="journal article" date="2019" name="G3 (Bethesda)">
        <title>Genome Assemblies of Two Rare Opportunistic Yeast Pathogens: Diutina rugosa (syn. Candida rugosa) and Trichomonascus ciferrii (syn. Candida ciferrii).</title>
        <authorList>
            <person name="Mixao V."/>
            <person name="Saus E."/>
            <person name="Hansen A.P."/>
            <person name="Lass-Florl C."/>
            <person name="Gabaldon T."/>
        </authorList>
    </citation>
    <scope>NUCLEOTIDE SEQUENCE</scope>
    <source>
        <strain evidence="8">CBS 4856</strain>
    </source>
</reference>
<evidence type="ECO:0000313" key="8">
    <source>
        <dbReference type="EMBL" id="KAA8900075.1"/>
    </source>
</evidence>
<evidence type="ECO:0000256" key="2">
    <source>
        <dbReference type="ARBA" id="ARBA00007677"/>
    </source>
</evidence>
<dbReference type="GO" id="GO:0005794">
    <property type="term" value="C:Golgi apparatus"/>
    <property type="evidence" value="ECO:0007669"/>
    <property type="project" value="TreeGrafter"/>
</dbReference>
<name>A0A642UJ33_9ASCO</name>
<dbReference type="Proteomes" id="UP000761534">
    <property type="component" value="Unassembled WGS sequence"/>
</dbReference>
<keyword evidence="9" id="KW-1185">Reference proteome</keyword>
<dbReference type="GO" id="GO:0006493">
    <property type="term" value="P:protein O-linked glycosylation"/>
    <property type="evidence" value="ECO:0007669"/>
    <property type="project" value="TreeGrafter"/>
</dbReference>
<dbReference type="FunFam" id="3.90.550.10:FF:000051">
    <property type="entry name" value="Alpha-1,2-mannosyltransferase (Ktr4)"/>
    <property type="match status" value="1"/>
</dbReference>
<comment type="subcellular location">
    <subcellularLocation>
        <location evidence="1">Membrane</location>
        <topology evidence="1">Single-pass type II membrane protein</topology>
    </subcellularLocation>
</comment>
<keyword evidence="7" id="KW-1133">Transmembrane helix</keyword>
<evidence type="ECO:0000256" key="3">
    <source>
        <dbReference type="ARBA" id="ARBA00022676"/>
    </source>
</evidence>
<feature type="transmembrane region" description="Helical" evidence="7">
    <location>
        <begin position="9"/>
        <end position="27"/>
    </location>
</feature>
<dbReference type="InterPro" id="IPR029044">
    <property type="entry name" value="Nucleotide-diphossugar_trans"/>
</dbReference>
<evidence type="ECO:0000256" key="5">
    <source>
        <dbReference type="ARBA" id="ARBA00022968"/>
    </source>
</evidence>
<dbReference type="EMBL" id="SWFS01000508">
    <property type="protein sequence ID" value="KAA8900075.1"/>
    <property type="molecule type" value="Genomic_DNA"/>
</dbReference>
<comment type="caution">
    <text evidence="8">The sequence shown here is derived from an EMBL/GenBank/DDBJ whole genome shotgun (WGS) entry which is preliminary data.</text>
</comment>